<dbReference type="KEGG" id="nno:NONO_c23430"/>
<evidence type="ECO:0000313" key="3">
    <source>
        <dbReference type="Proteomes" id="UP000019150"/>
    </source>
</evidence>
<reference evidence="2 3" key="1">
    <citation type="journal article" date="2014" name="Appl. Environ. Microbiol.">
        <title>Insights into the Microbial Degradation of Rubber and Gutta-Percha by Analysis of the Complete Genome of Nocardia nova SH22a.</title>
        <authorList>
            <person name="Luo Q."/>
            <person name="Hiessl S."/>
            <person name="Poehlein A."/>
            <person name="Daniel R."/>
            <person name="Steinbuchel A."/>
        </authorList>
    </citation>
    <scope>NUCLEOTIDE SEQUENCE [LARGE SCALE GENOMIC DNA]</scope>
    <source>
        <strain evidence="2">SH22a</strain>
    </source>
</reference>
<sequence length="114" mass="11931">MQRISVARGSHSPADRSAAGRTSNRQITPLAEHVLEIDGAPVTIVIERPEVDRAGIAWRCRLRVVRGNGRLEQSQVVGGSASAVLQQALDLASERLGISEAELLGGADVGGVLG</sequence>
<dbReference type="AlphaFoldDB" id="W5TD86"/>
<dbReference type="STRING" id="1415166.NONO_c23430"/>
<accession>W5TD86</accession>
<dbReference type="PATRIC" id="fig|1415166.3.peg.2394"/>
<dbReference type="HOGENOM" id="CLU_2118515_0_0_11"/>
<dbReference type="EMBL" id="CP006850">
    <property type="protein sequence ID" value="AHH17139.1"/>
    <property type="molecule type" value="Genomic_DNA"/>
</dbReference>
<evidence type="ECO:0000256" key="1">
    <source>
        <dbReference type="SAM" id="MobiDB-lite"/>
    </source>
</evidence>
<dbReference type="eggNOG" id="ENOG503298I">
    <property type="taxonomic scope" value="Bacteria"/>
</dbReference>
<protein>
    <submittedName>
        <fullName evidence="2">Uncharacterized protein</fullName>
    </submittedName>
</protein>
<gene>
    <name evidence="2" type="ORF">NONO_c23430</name>
</gene>
<evidence type="ECO:0000313" key="2">
    <source>
        <dbReference type="EMBL" id="AHH17139.1"/>
    </source>
</evidence>
<name>W5TD86_9NOCA</name>
<organism evidence="2 3">
    <name type="scientific">Nocardia nova SH22a</name>
    <dbReference type="NCBI Taxonomy" id="1415166"/>
    <lineage>
        <taxon>Bacteria</taxon>
        <taxon>Bacillati</taxon>
        <taxon>Actinomycetota</taxon>
        <taxon>Actinomycetes</taxon>
        <taxon>Mycobacteriales</taxon>
        <taxon>Nocardiaceae</taxon>
        <taxon>Nocardia</taxon>
    </lineage>
</organism>
<proteinExistence type="predicted"/>
<feature type="region of interest" description="Disordered" evidence="1">
    <location>
        <begin position="1"/>
        <end position="25"/>
    </location>
</feature>
<dbReference type="Proteomes" id="UP000019150">
    <property type="component" value="Chromosome"/>
</dbReference>
<keyword evidence="3" id="KW-1185">Reference proteome</keyword>